<dbReference type="Gene3D" id="3.40.50.1820">
    <property type="entry name" value="alpha/beta hydrolase"/>
    <property type="match status" value="1"/>
</dbReference>
<gene>
    <name evidence="1" type="ORF">RS030_1135</name>
</gene>
<dbReference type="AlphaFoldDB" id="A0AAV9Y3K6"/>
<protein>
    <submittedName>
        <fullName evidence="1">Uncharacterized protein</fullName>
    </submittedName>
</protein>
<proteinExistence type="predicted"/>
<evidence type="ECO:0000313" key="2">
    <source>
        <dbReference type="Proteomes" id="UP001311799"/>
    </source>
</evidence>
<sequence length="91" mass="10666">MGGILFKLMITNHPELTKKIKGIIFFGTPHFGTNIHSLLVDIFKKRLSPYIIELSSSFNINQLKNLNSRFQRIIYSMPKENRPQIYSFSEY</sequence>
<comment type="caution">
    <text evidence="1">The sequence shown here is derived from an EMBL/GenBank/DDBJ whole genome shotgun (WGS) entry which is preliminary data.</text>
</comment>
<dbReference type="SUPFAM" id="SSF53474">
    <property type="entry name" value="alpha/beta-Hydrolases"/>
    <property type="match status" value="1"/>
</dbReference>
<name>A0AAV9Y3K6_9CRYT</name>
<accession>A0AAV9Y3K6</accession>
<dbReference type="Proteomes" id="UP001311799">
    <property type="component" value="Unassembled WGS sequence"/>
</dbReference>
<organism evidence="1 2">
    <name type="scientific">Cryptosporidium xiaoi</name>
    <dbReference type="NCBI Taxonomy" id="659607"/>
    <lineage>
        <taxon>Eukaryota</taxon>
        <taxon>Sar</taxon>
        <taxon>Alveolata</taxon>
        <taxon>Apicomplexa</taxon>
        <taxon>Conoidasida</taxon>
        <taxon>Coccidia</taxon>
        <taxon>Eucoccidiorida</taxon>
        <taxon>Eimeriorina</taxon>
        <taxon>Cryptosporidiidae</taxon>
        <taxon>Cryptosporidium</taxon>
    </lineage>
</organism>
<feature type="non-terminal residue" evidence="1">
    <location>
        <position position="91"/>
    </location>
</feature>
<reference evidence="1 2" key="1">
    <citation type="submission" date="2023-10" db="EMBL/GenBank/DDBJ databases">
        <title>Comparative genomics analysis reveals potential genetic determinants of host preference in Cryptosporidium xiaoi.</title>
        <authorList>
            <person name="Xiao L."/>
            <person name="Li J."/>
        </authorList>
    </citation>
    <scope>NUCLEOTIDE SEQUENCE [LARGE SCALE GENOMIC DNA]</scope>
    <source>
        <strain evidence="1 2">52996</strain>
    </source>
</reference>
<dbReference type="EMBL" id="JAWDEY010000011">
    <property type="protein sequence ID" value="KAK6589696.1"/>
    <property type="molecule type" value="Genomic_DNA"/>
</dbReference>
<evidence type="ECO:0000313" key="1">
    <source>
        <dbReference type="EMBL" id="KAK6589696.1"/>
    </source>
</evidence>
<dbReference type="InterPro" id="IPR029058">
    <property type="entry name" value="AB_hydrolase_fold"/>
</dbReference>
<keyword evidence="2" id="KW-1185">Reference proteome</keyword>